<evidence type="ECO:0000313" key="2">
    <source>
        <dbReference type="EMBL" id="USP73620.1"/>
    </source>
</evidence>
<feature type="region of interest" description="Disordered" evidence="1">
    <location>
        <begin position="1"/>
        <end position="356"/>
    </location>
</feature>
<feature type="compositionally biased region" description="Low complexity" evidence="1">
    <location>
        <begin position="290"/>
        <end position="305"/>
    </location>
</feature>
<evidence type="ECO:0000256" key="1">
    <source>
        <dbReference type="SAM" id="MobiDB-lite"/>
    </source>
</evidence>
<feature type="compositionally biased region" description="Low complexity" evidence="1">
    <location>
        <begin position="15"/>
        <end position="33"/>
    </location>
</feature>
<feature type="compositionally biased region" description="Polar residues" evidence="1">
    <location>
        <begin position="79"/>
        <end position="93"/>
    </location>
</feature>
<evidence type="ECO:0000313" key="3">
    <source>
        <dbReference type="Proteomes" id="UP001056012"/>
    </source>
</evidence>
<feature type="compositionally biased region" description="Low complexity" evidence="1">
    <location>
        <begin position="100"/>
        <end position="126"/>
    </location>
</feature>
<feature type="compositionally biased region" description="Polar residues" evidence="1">
    <location>
        <begin position="193"/>
        <end position="206"/>
    </location>
</feature>
<reference evidence="2" key="1">
    <citation type="submission" date="2021-12" db="EMBL/GenBank/DDBJ databases">
        <title>Curvularia clavata genome.</title>
        <authorList>
            <person name="Cao Y."/>
        </authorList>
    </citation>
    <scope>NUCLEOTIDE SEQUENCE</scope>
    <source>
        <strain evidence="2">Yc1106</strain>
    </source>
</reference>
<gene>
    <name evidence="2" type="ORF">yc1106_00894</name>
</gene>
<proteinExistence type="predicted"/>
<dbReference type="AlphaFoldDB" id="A0A9Q8Z101"/>
<feature type="compositionally biased region" description="Polar residues" evidence="1">
    <location>
        <begin position="41"/>
        <end position="50"/>
    </location>
</feature>
<sequence>MSNYGSNAPSGGYQGAPQNYAQQQQQQHYGQSGHTHKASGTFGQMMSQAVSAGKPMVDKLGQTLSSRLGNKPAPGPPQHLQSYQNYESHQNAQGHGHGYQQPQNQTYSPQPQQQQWQQHQQHQQHQPTPPATSYAPAQSSTYQLNHYGIPTAAPPNQNTYFPPPPSYQSPNPPPPPPPVAQAPVTQQPLSAPGYNTSEYNIQQTSFGVGGQTGFQPQLGYPAPPVPPHPTSSTPGPTQSTGKQPQWGYAQDYPTAVGQQQQSYSPSPNTPFQPELHYQHQPQQPNLPASNQPYQQEQNQEKQWYPVSPVSPGAQTANPTHPPVSPPPPHNDAQGQLPPATVAHTQPSRPNPQSNAFPAAPVESIAELSTDLGSLRLGDLPVSTGAATPSSQHLAYNSSVQAGSPSKGVSVPERKVSASSVPLTDRWSIVDPVTETPTREFYILADLLFDALDRNFEPRNSGLLEAPKILASWTELPEDARRYTALAHQWGLEGIPHVMVPVQPHLAPIWNFDQQAHAEGLKVPEPPSPTSSYATYMPALNRAGWYKFFFLELVQDPDEISKVIPALCADTYKPGVLNHPDLNKRDKSDIQALRARADEVQTLAITRVGNEARTSMIVDPDIPVSSLVQPTESSGASGTLQPGSPEDIAVRMHRIQAERQFNDMAVRTVLGAGITFGPAGGYSGGYASLV</sequence>
<feature type="compositionally biased region" description="Low complexity" evidence="1">
    <location>
        <begin position="230"/>
        <end position="240"/>
    </location>
</feature>
<protein>
    <recommendedName>
        <fullName evidence="4">PAT1 multi-domain protein</fullName>
    </recommendedName>
</protein>
<name>A0A9Q8Z101_CURCL</name>
<feature type="compositionally biased region" description="Pro residues" evidence="1">
    <location>
        <begin position="319"/>
        <end position="329"/>
    </location>
</feature>
<feature type="compositionally biased region" description="Polar residues" evidence="1">
    <location>
        <begin position="256"/>
        <end position="271"/>
    </location>
</feature>
<feature type="compositionally biased region" description="Polar residues" evidence="1">
    <location>
        <begin position="279"/>
        <end position="289"/>
    </location>
</feature>
<accession>A0A9Q8Z101</accession>
<feature type="compositionally biased region" description="Pro residues" evidence="1">
    <location>
        <begin position="161"/>
        <end position="180"/>
    </location>
</feature>
<keyword evidence="3" id="KW-1185">Reference proteome</keyword>
<dbReference type="VEuPathDB" id="FungiDB:yc1106_00894"/>
<evidence type="ECO:0008006" key="4">
    <source>
        <dbReference type="Google" id="ProtNLM"/>
    </source>
</evidence>
<dbReference type="Proteomes" id="UP001056012">
    <property type="component" value="Chromosome 1"/>
</dbReference>
<feature type="compositionally biased region" description="Polar residues" evidence="1">
    <location>
        <begin position="135"/>
        <end position="144"/>
    </location>
</feature>
<dbReference type="OrthoDB" id="3941538at2759"/>
<organism evidence="2 3">
    <name type="scientific">Curvularia clavata</name>
    <dbReference type="NCBI Taxonomy" id="95742"/>
    <lineage>
        <taxon>Eukaryota</taxon>
        <taxon>Fungi</taxon>
        <taxon>Dikarya</taxon>
        <taxon>Ascomycota</taxon>
        <taxon>Pezizomycotina</taxon>
        <taxon>Dothideomycetes</taxon>
        <taxon>Pleosporomycetidae</taxon>
        <taxon>Pleosporales</taxon>
        <taxon>Pleosporineae</taxon>
        <taxon>Pleosporaceae</taxon>
        <taxon>Curvularia</taxon>
    </lineage>
</organism>
<feature type="compositionally biased region" description="Polar residues" evidence="1">
    <location>
        <begin position="342"/>
        <end position="355"/>
    </location>
</feature>
<dbReference type="EMBL" id="CP089274">
    <property type="protein sequence ID" value="USP73620.1"/>
    <property type="molecule type" value="Genomic_DNA"/>
</dbReference>